<comment type="similarity">
    <text evidence="12">Belongs to the pannexin family.</text>
</comment>
<gene>
    <name evidence="12" type="primary">inx</name>
</gene>
<dbReference type="PhylomeDB" id="T1JAF8"/>
<dbReference type="PANTHER" id="PTHR11893">
    <property type="entry name" value="INNEXIN"/>
    <property type="match status" value="1"/>
</dbReference>
<keyword evidence="10" id="KW-0472">Membrane</keyword>
<dbReference type="Pfam" id="PF00876">
    <property type="entry name" value="Innexin"/>
    <property type="match status" value="1"/>
</dbReference>
<comment type="function">
    <text evidence="12">Structural component of the gap junctions.</text>
</comment>
<dbReference type="GO" id="GO:0005243">
    <property type="term" value="F:gap junction channel activity"/>
    <property type="evidence" value="ECO:0007669"/>
    <property type="project" value="TreeGrafter"/>
</dbReference>
<dbReference type="GO" id="GO:0034220">
    <property type="term" value="P:monoatomic ion transmembrane transport"/>
    <property type="evidence" value="ECO:0007669"/>
    <property type="project" value="UniProtKB-KW"/>
</dbReference>
<dbReference type="GO" id="GO:0005921">
    <property type="term" value="C:gap junction"/>
    <property type="evidence" value="ECO:0007669"/>
    <property type="project" value="UniProtKB-SubCell"/>
</dbReference>
<keyword evidence="11 12" id="KW-0407">Ion channel</keyword>
<dbReference type="InterPro" id="IPR000990">
    <property type="entry name" value="Innexin"/>
</dbReference>
<evidence type="ECO:0000256" key="9">
    <source>
        <dbReference type="ARBA" id="ARBA00023065"/>
    </source>
</evidence>
<accession>T1JAF8</accession>
<comment type="subcellular location">
    <subcellularLocation>
        <location evidence="1">Cell junction</location>
        <location evidence="1">Gap junction</location>
    </subcellularLocation>
    <subcellularLocation>
        <location evidence="2 12">Cell membrane</location>
        <topology evidence="2 12">Multi-pass membrane protein</topology>
    </subcellularLocation>
</comment>
<dbReference type="Proteomes" id="UP000014500">
    <property type="component" value="Unassembled WGS sequence"/>
</dbReference>
<dbReference type="PANTHER" id="PTHR11893:SF40">
    <property type="entry name" value="INNEXIN SHAKING-B"/>
    <property type="match status" value="1"/>
</dbReference>
<proteinExistence type="inferred from homology"/>
<evidence type="ECO:0000256" key="11">
    <source>
        <dbReference type="ARBA" id="ARBA00023303"/>
    </source>
</evidence>
<evidence type="ECO:0000313" key="14">
    <source>
        <dbReference type="Proteomes" id="UP000014500"/>
    </source>
</evidence>
<protein>
    <recommendedName>
        <fullName evidence="12">Innexin</fullName>
    </recommendedName>
</protein>
<keyword evidence="14" id="KW-1185">Reference proteome</keyword>
<evidence type="ECO:0000256" key="3">
    <source>
        <dbReference type="ARBA" id="ARBA00022448"/>
    </source>
</evidence>
<evidence type="ECO:0000313" key="13">
    <source>
        <dbReference type="EnsemblMetazoa" id="SMAR010725-PA"/>
    </source>
</evidence>
<evidence type="ECO:0000256" key="1">
    <source>
        <dbReference type="ARBA" id="ARBA00004610"/>
    </source>
</evidence>
<keyword evidence="6" id="KW-0303">Gap junction</keyword>
<reference evidence="13" key="2">
    <citation type="submission" date="2015-02" db="UniProtKB">
        <authorList>
            <consortium name="EnsemblMetazoa"/>
        </authorList>
    </citation>
    <scope>IDENTIFICATION</scope>
</reference>
<organism evidence="13 14">
    <name type="scientific">Strigamia maritima</name>
    <name type="common">European centipede</name>
    <name type="synonym">Geophilus maritimus</name>
    <dbReference type="NCBI Taxonomy" id="126957"/>
    <lineage>
        <taxon>Eukaryota</taxon>
        <taxon>Metazoa</taxon>
        <taxon>Ecdysozoa</taxon>
        <taxon>Arthropoda</taxon>
        <taxon>Myriapoda</taxon>
        <taxon>Chilopoda</taxon>
        <taxon>Pleurostigmophora</taxon>
        <taxon>Geophilomorpha</taxon>
        <taxon>Linotaeniidae</taxon>
        <taxon>Strigamia</taxon>
    </lineage>
</organism>
<keyword evidence="4" id="KW-1003">Cell membrane</keyword>
<keyword evidence="5" id="KW-0812">Transmembrane</keyword>
<keyword evidence="9 12" id="KW-0406">Ion transport</keyword>
<reference evidence="14" key="1">
    <citation type="submission" date="2011-05" db="EMBL/GenBank/DDBJ databases">
        <authorList>
            <person name="Richards S.R."/>
            <person name="Qu J."/>
            <person name="Jiang H."/>
            <person name="Jhangiani S.N."/>
            <person name="Agravi P."/>
            <person name="Goodspeed R."/>
            <person name="Gross S."/>
            <person name="Mandapat C."/>
            <person name="Jackson L."/>
            <person name="Mathew T."/>
            <person name="Pu L."/>
            <person name="Thornton R."/>
            <person name="Saada N."/>
            <person name="Wilczek-Boney K.B."/>
            <person name="Lee S."/>
            <person name="Kovar C."/>
            <person name="Wu Y."/>
            <person name="Scherer S.E."/>
            <person name="Worley K.C."/>
            <person name="Muzny D.M."/>
            <person name="Gibbs R."/>
        </authorList>
    </citation>
    <scope>NUCLEOTIDE SEQUENCE</scope>
    <source>
        <strain evidence="14">Brora</strain>
    </source>
</reference>
<dbReference type="EMBL" id="JH431998">
    <property type="status" value="NOT_ANNOTATED_CDS"/>
    <property type="molecule type" value="Genomic_DNA"/>
</dbReference>
<evidence type="ECO:0000256" key="4">
    <source>
        <dbReference type="ARBA" id="ARBA00022475"/>
    </source>
</evidence>
<evidence type="ECO:0000256" key="2">
    <source>
        <dbReference type="ARBA" id="ARBA00004651"/>
    </source>
</evidence>
<dbReference type="GO" id="GO:0005886">
    <property type="term" value="C:plasma membrane"/>
    <property type="evidence" value="ECO:0007669"/>
    <property type="project" value="UniProtKB-SubCell"/>
</dbReference>
<dbReference type="PROSITE" id="PS51013">
    <property type="entry name" value="PANNEXIN"/>
    <property type="match status" value="1"/>
</dbReference>
<evidence type="ECO:0000256" key="5">
    <source>
        <dbReference type="ARBA" id="ARBA00022692"/>
    </source>
</evidence>
<keyword evidence="7" id="KW-0965">Cell junction</keyword>
<sequence>MDRFFDGEFLTNGIKVIEFMDGDQERIDPMIFIFPRMTKCHFHKAGPSTEIKKHDALCVLPPNVVNEKIYIFS</sequence>
<evidence type="ECO:0000256" key="6">
    <source>
        <dbReference type="ARBA" id="ARBA00022868"/>
    </source>
</evidence>
<evidence type="ECO:0000256" key="8">
    <source>
        <dbReference type="ARBA" id="ARBA00022989"/>
    </source>
</evidence>
<evidence type="ECO:0000256" key="7">
    <source>
        <dbReference type="ARBA" id="ARBA00022949"/>
    </source>
</evidence>
<keyword evidence="3 12" id="KW-0813">Transport</keyword>
<evidence type="ECO:0000256" key="10">
    <source>
        <dbReference type="ARBA" id="ARBA00023136"/>
    </source>
</evidence>
<dbReference type="AlphaFoldDB" id="T1JAF8"/>
<keyword evidence="8" id="KW-1133">Transmembrane helix</keyword>
<evidence type="ECO:0000256" key="12">
    <source>
        <dbReference type="RuleBase" id="RU010713"/>
    </source>
</evidence>
<dbReference type="EnsemblMetazoa" id="SMAR010725-RA">
    <property type="protein sequence ID" value="SMAR010725-PA"/>
    <property type="gene ID" value="SMAR010725"/>
</dbReference>
<name>T1JAF8_STRMM</name>
<dbReference type="HOGENOM" id="CLU_2707954_0_0_1"/>